<accession>A0A0F9PAD9</accession>
<gene>
    <name evidence="1" type="ORF">LCGC14_1239610</name>
</gene>
<organism evidence="1">
    <name type="scientific">marine sediment metagenome</name>
    <dbReference type="NCBI Taxonomy" id="412755"/>
    <lineage>
        <taxon>unclassified sequences</taxon>
        <taxon>metagenomes</taxon>
        <taxon>ecological metagenomes</taxon>
    </lineage>
</organism>
<sequence>MVKYSDNEIIGAIDAITEDIHANAQEHGFWPEDGSVNFGEKIALLHSELSEALECWRDNTFAKPSKKVLAITNLEEEFADVFIRLLDLVKKCNLSIGYAVIAKHNFNKTRPYKHSKRF</sequence>
<dbReference type="Gene3D" id="1.10.287.1080">
    <property type="entry name" value="MazG-like"/>
    <property type="match status" value="1"/>
</dbReference>
<protein>
    <recommendedName>
        <fullName evidence="2">NTP pyrophosphohydrolase MazG putative catalytic core domain-containing protein</fullName>
    </recommendedName>
</protein>
<dbReference type="AlphaFoldDB" id="A0A0F9PAD9"/>
<name>A0A0F9PAD9_9ZZZZ</name>
<dbReference type="EMBL" id="LAZR01006683">
    <property type="protein sequence ID" value="KKM90337.1"/>
    <property type="molecule type" value="Genomic_DNA"/>
</dbReference>
<evidence type="ECO:0008006" key="2">
    <source>
        <dbReference type="Google" id="ProtNLM"/>
    </source>
</evidence>
<proteinExistence type="predicted"/>
<comment type="caution">
    <text evidence="1">The sequence shown here is derived from an EMBL/GenBank/DDBJ whole genome shotgun (WGS) entry which is preliminary data.</text>
</comment>
<dbReference type="CDD" id="cd11542">
    <property type="entry name" value="NTP-PPase_u5"/>
    <property type="match status" value="1"/>
</dbReference>
<dbReference type="SUPFAM" id="SSF101386">
    <property type="entry name" value="all-alpha NTP pyrophosphatases"/>
    <property type="match status" value="1"/>
</dbReference>
<reference evidence="1" key="1">
    <citation type="journal article" date="2015" name="Nature">
        <title>Complex archaea that bridge the gap between prokaryotes and eukaryotes.</title>
        <authorList>
            <person name="Spang A."/>
            <person name="Saw J.H."/>
            <person name="Jorgensen S.L."/>
            <person name="Zaremba-Niedzwiedzka K."/>
            <person name="Martijn J."/>
            <person name="Lind A.E."/>
            <person name="van Eijk R."/>
            <person name="Schleper C."/>
            <person name="Guy L."/>
            <person name="Ettema T.J."/>
        </authorList>
    </citation>
    <scope>NUCLEOTIDE SEQUENCE</scope>
</reference>
<evidence type="ECO:0000313" key="1">
    <source>
        <dbReference type="EMBL" id="KKM90337.1"/>
    </source>
</evidence>